<evidence type="ECO:0008006" key="3">
    <source>
        <dbReference type="Google" id="ProtNLM"/>
    </source>
</evidence>
<name>A0A5M3T3M6_LIMPL</name>
<keyword evidence="2" id="KW-1185">Reference proteome</keyword>
<proteinExistence type="predicted"/>
<dbReference type="Proteomes" id="UP000326169">
    <property type="component" value="Unassembled WGS sequence"/>
</dbReference>
<dbReference type="InterPro" id="IPR017642">
    <property type="entry name" value="DNA_S_mod_DndB"/>
</dbReference>
<dbReference type="Pfam" id="PF14072">
    <property type="entry name" value="DndB"/>
    <property type="match status" value="1"/>
</dbReference>
<dbReference type="InterPro" id="IPR017601">
    <property type="entry name" value="DGQHR-contain_dom"/>
</dbReference>
<dbReference type="EMBL" id="BIMW01000059">
    <property type="protein sequence ID" value="GCE93035.1"/>
    <property type="molecule type" value="Genomic_DNA"/>
</dbReference>
<dbReference type="GeneID" id="301681989"/>
<reference evidence="1 2" key="1">
    <citation type="journal article" date="2019" name="J Genomics">
        <title>The Draft Genome of a Hydrogen-producing Cyanobacterium, Arthrospira platensis NIES-46.</title>
        <authorList>
            <person name="Suzuki S."/>
            <person name="Yamaguchi H."/>
            <person name="Kawachi M."/>
        </authorList>
    </citation>
    <scope>NUCLEOTIDE SEQUENCE [LARGE SCALE GENOMIC DNA]</scope>
    <source>
        <strain evidence="1 2">NIES-46</strain>
    </source>
</reference>
<comment type="caution">
    <text evidence="1">The sequence shown here is derived from an EMBL/GenBank/DDBJ whole genome shotgun (WGS) entry which is preliminary data.</text>
</comment>
<accession>A0A5M3T3M6</accession>
<dbReference type="CDD" id="cd16412">
    <property type="entry name" value="dndB"/>
    <property type="match status" value="1"/>
</dbReference>
<evidence type="ECO:0000313" key="1">
    <source>
        <dbReference type="EMBL" id="GCE93035.1"/>
    </source>
</evidence>
<gene>
    <name evidence="1" type="ORF">NIES46_10840</name>
</gene>
<evidence type="ECO:0000313" key="2">
    <source>
        <dbReference type="Proteomes" id="UP000326169"/>
    </source>
</evidence>
<protein>
    <recommendedName>
        <fullName evidence="3">DGQHR domain protein</fullName>
    </recommendedName>
</protein>
<dbReference type="NCBIfam" id="TIGR03187">
    <property type="entry name" value="DGQHR"/>
    <property type="match status" value="1"/>
</dbReference>
<sequence length="393" mass="44796">MANDEPLHKIDNLVAPFYTEYFRERCYLGLMCRQGGRQMIQINVPAQDLPTLLQARPSLGNDPDSGKNRPEIKGHAEEIKDYILQRVQKNQPWILGTLTANVNPEDIQIIDLGRGVCFVVIPRGHKLDITDGQHRKTAIHQLIESDLGKLIGEDDFPITLVLEENFNQCQTDFRDMAQARQLDKSLLVSFGEHSGRIGITKNLVNRVSMFYGKTEKVKKSPSTKQKLIYTNAYIVNLVSCAFTNQPDNDLEDYDVEMASHELTQCLNQFFSECLVTSHIANQSVDELTVEEVANFKEKYLLGFRVGLEILGRLLYMTYDGQQNEFNRNQISELAQLDWSRESRLWENNVVTIDPNPKNPHKPYKISMGASQVRIAVNIVKSHLGWGSSHLYLS</sequence>
<organism evidence="1 2">
    <name type="scientific">Limnospira platensis NIES-46</name>
    <dbReference type="NCBI Taxonomy" id="1236695"/>
    <lineage>
        <taxon>Bacteria</taxon>
        <taxon>Bacillati</taxon>
        <taxon>Cyanobacteriota</taxon>
        <taxon>Cyanophyceae</taxon>
        <taxon>Oscillatoriophycideae</taxon>
        <taxon>Oscillatoriales</taxon>
        <taxon>Sirenicapillariaceae</taxon>
        <taxon>Limnospira</taxon>
    </lineage>
</organism>
<dbReference type="RefSeq" id="WP_006619836.1">
    <property type="nucleotide sequence ID" value="NZ_BIMW01000059.1"/>
</dbReference>